<proteinExistence type="inferred from homology"/>
<dbReference type="SUPFAM" id="SSF53187">
    <property type="entry name" value="Zn-dependent exopeptidases"/>
    <property type="match status" value="1"/>
</dbReference>
<dbReference type="InterPro" id="IPR050821">
    <property type="entry name" value="Cytosolic_carboxypeptidase"/>
</dbReference>
<comment type="cofactor">
    <cofactor evidence="1">
        <name>Zn(2+)</name>
        <dbReference type="ChEBI" id="CHEBI:29105"/>
    </cofactor>
</comment>
<dbReference type="CDD" id="cd06237">
    <property type="entry name" value="M14_Nna1-like"/>
    <property type="match status" value="1"/>
</dbReference>
<dbReference type="EMBL" id="BAABAV010000001">
    <property type="protein sequence ID" value="GAA4268980.1"/>
    <property type="molecule type" value="Genomic_DNA"/>
</dbReference>
<sequence length="388" mass="44937">MKHYNFYISIIIILNFSCVKNTEKDNVSFEASFTGARLDSTRYYVEDDKYIAYINPAFEPVNKSTYYAFAVTSEKEKEIKLELNYGNYKHRYIPKLSFDKKTWKKIEASKIRIDTVYGTATLKLNVSPKKIYVAAQEIETSKDTYNWVDSLLITHSFLKREIAGKTVMQNNNYVVTTNDSLNKAIVLIARQHPPETPGGSIGFKAFYGELLADNKTSNNFRNQYNIIAFPLLNPDGADKGYWRHNANGKDLNRDWIDFSQPETKIVKSYFEDLTSKAINIKFALDFHTSYSGPYLLILDSLNETKTRGVIPKWIKGIESNSQFKVESRRRSQELPYCYNYFFNQLGSEAVTYEDGDEINRDTIRERAKVYARELMKTILSNKANEIEQ</sequence>
<dbReference type="PANTHER" id="PTHR12756">
    <property type="entry name" value="CYTOSOLIC CARBOXYPEPTIDASE"/>
    <property type="match status" value="1"/>
</dbReference>
<dbReference type="RefSeq" id="WP_139001097.1">
    <property type="nucleotide sequence ID" value="NZ_BAABAV010000001.1"/>
</dbReference>
<evidence type="ECO:0000313" key="5">
    <source>
        <dbReference type="Proteomes" id="UP001500027"/>
    </source>
</evidence>
<keyword evidence="5" id="KW-1185">Reference proteome</keyword>
<name>A0ABP8E9V0_9FLAO</name>
<evidence type="ECO:0000256" key="1">
    <source>
        <dbReference type="ARBA" id="ARBA00001947"/>
    </source>
</evidence>
<organism evidence="4 5">
    <name type="scientific">Hyunsoonleella aestuarii</name>
    <dbReference type="NCBI Taxonomy" id="912802"/>
    <lineage>
        <taxon>Bacteria</taxon>
        <taxon>Pseudomonadati</taxon>
        <taxon>Bacteroidota</taxon>
        <taxon>Flavobacteriia</taxon>
        <taxon>Flavobacteriales</taxon>
        <taxon>Flavobacteriaceae</taxon>
    </lineage>
</organism>
<feature type="domain" description="Peptidase M14" evidence="3">
    <location>
        <begin position="137"/>
        <end position="388"/>
    </location>
</feature>
<keyword evidence="4" id="KW-0121">Carboxypeptidase</keyword>
<evidence type="ECO:0000259" key="3">
    <source>
        <dbReference type="PROSITE" id="PS52035"/>
    </source>
</evidence>
<comment type="caution">
    <text evidence="4">The sequence shown here is derived from an EMBL/GenBank/DDBJ whole genome shotgun (WGS) entry which is preliminary data.</text>
</comment>
<dbReference type="PROSITE" id="PS52035">
    <property type="entry name" value="PEPTIDASE_M14"/>
    <property type="match status" value="1"/>
</dbReference>
<evidence type="ECO:0000313" key="4">
    <source>
        <dbReference type="EMBL" id="GAA4268980.1"/>
    </source>
</evidence>
<keyword evidence="4" id="KW-0378">Hydrolase</keyword>
<dbReference type="GO" id="GO:0004180">
    <property type="term" value="F:carboxypeptidase activity"/>
    <property type="evidence" value="ECO:0007669"/>
    <property type="project" value="UniProtKB-KW"/>
</dbReference>
<gene>
    <name evidence="4" type="ORF">GCM10022257_10810</name>
</gene>
<dbReference type="Gene3D" id="3.40.630.10">
    <property type="entry name" value="Zn peptidases"/>
    <property type="match status" value="1"/>
</dbReference>
<dbReference type="PANTHER" id="PTHR12756:SF11">
    <property type="entry name" value="CYTOSOLIC CARBOXYPEPTIDASE 1"/>
    <property type="match status" value="1"/>
</dbReference>
<comment type="caution">
    <text evidence="2">Lacks conserved residue(s) required for the propagation of feature annotation.</text>
</comment>
<evidence type="ECO:0000256" key="2">
    <source>
        <dbReference type="PROSITE-ProRule" id="PRU01379"/>
    </source>
</evidence>
<dbReference type="Proteomes" id="UP001500027">
    <property type="component" value="Unassembled WGS sequence"/>
</dbReference>
<protein>
    <submittedName>
        <fullName evidence="4">M14-type cytosolic carboxypeptidase</fullName>
    </submittedName>
</protein>
<dbReference type="InterPro" id="IPR000834">
    <property type="entry name" value="Peptidase_M14"/>
</dbReference>
<dbReference type="Pfam" id="PF00246">
    <property type="entry name" value="Peptidase_M14"/>
    <property type="match status" value="1"/>
</dbReference>
<comment type="similarity">
    <text evidence="2">Belongs to the peptidase M14 family.</text>
</comment>
<accession>A0ABP8E9V0</accession>
<reference evidence="5" key="1">
    <citation type="journal article" date="2019" name="Int. J. Syst. Evol. Microbiol.">
        <title>The Global Catalogue of Microorganisms (GCM) 10K type strain sequencing project: providing services to taxonomists for standard genome sequencing and annotation.</title>
        <authorList>
            <consortium name="The Broad Institute Genomics Platform"/>
            <consortium name="The Broad Institute Genome Sequencing Center for Infectious Disease"/>
            <person name="Wu L."/>
            <person name="Ma J."/>
        </authorList>
    </citation>
    <scope>NUCLEOTIDE SEQUENCE [LARGE SCALE GENOMIC DNA]</scope>
    <source>
        <strain evidence="5">JCM 17452</strain>
    </source>
</reference>
<keyword evidence="4" id="KW-0645">Protease</keyword>